<dbReference type="EMBL" id="LXTC01000004">
    <property type="protein sequence ID" value="OBA20492.1"/>
    <property type="molecule type" value="Genomic_DNA"/>
</dbReference>
<feature type="region of interest" description="Disordered" evidence="6">
    <location>
        <begin position="24"/>
        <end position="104"/>
    </location>
</feature>
<proteinExistence type="inferred from homology"/>
<feature type="region of interest" description="Disordered" evidence="6">
    <location>
        <begin position="588"/>
        <end position="611"/>
    </location>
</feature>
<dbReference type="GO" id="GO:0000481">
    <property type="term" value="P:maturation of 5S rRNA"/>
    <property type="evidence" value="ECO:0007669"/>
    <property type="project" value="TreeGrafter"/>
</dbReference>
<name>A0A1A0H9C9_9ASCO</name>
<dbReference type="STRING" id="869754.A0A1A0H9C9"/>
<dbReference type="Proteomes" id="UP000092555">
    <property type="component" value="Unassembled WGS sequence"/>
</dbReference>
<comment type="caution">
    <text evidence="7">The sequence shown here is derived from an EMBL/GenBank/DDBJ whole genome shotgun (WGS) entry which is preliminary data.</text>
</comment>
<protein>
    <recommendedName>
        <fullName evidence="9">SART-1 protein</fullName>
    </recommendedName>
</protein>
<dbReference type="InterPro" id="IPR045347">
    <property type="entry name" value="HIND"/>
</dbReference>
<feature type="compositionally biased region" description="Basic and acidic residues" evidence="6">
    <location>
        <begin position="85"/>
        <end position="96"/>
    </location>
</feature>
<comment type="subcellular location">
    <subcellularLocation>
        <location evidence="1">Nucleus</location>
    </subcellularLocation>
</comment>
<evidence type="ECO:0000256" key="6">
    <source>
        <dbReference type="SAM" id="MobiDB-lite"/>
    </source>
</evidence>
<dbReference type="AlphaFoldDB" id="A0A1A0H9C9"/>
<comment type="similarity">
    <text evidence="2">Belongs to the SNU66/SART1 family.</text>
</comment>
<feature type="compositionally biased region" description="Polar residues" evidence="6">
    <location>
        <begin position="27"/>
        <end position="39"/>
    </location>
</feature>
<feature type="compositionally biased region" description="Basic and acidic residues" evidence="6">
    <location>
        <begin position="388"/>
        <end position="403"/>
    </location>
</feature>
<evidence type="ECO:0000256" key="5">
    <source>
        <dbReference type="ARBA" id="ARBA00023242"/>
    </source>
</evidence>
<feature type="region of interest" description="Disordered" evidence="6">
    <location>
        <begin position="190"/>
        <end position="221"/>
    </location>
</feature>
<evidence type="ECO:0008006" key="9">
    <source>
        <dbReference type="Google" id="ProtNLM"/>
    </source>
</evidence>
<keyword evidence="3" id="KW-0507">mRNA processing</keyword>
<dbReference type="GeneID" id="30030613"/>
<feature type="region of interest" description="Disordered" evidence="6">
    <location>
        <begin position="385"/>
        <end position="421"/>
    </location>
</feature>
<dbReference type="OrthoDB" id="5583at2759"/>
<dbReference type="GO" id="GO:0045292">
    <property type="term" value="P:mRNA cis splicing, via spliceosome"/>
    <property type="evidence" value="ECO:0007669"/>
    <property type="project" value="TreeGrafter"/>
</dbReference>
<evidence type="ECO:0000256" key="1">
    <source>
        <dbReference type="ARBA" id="ARBA00004123"/>
    </source>
</evidence>
<accession>A0A1A0H9C9</accession>
<keyword evidence="4" id="KW-0508">mRNA splicing</keyword>
<dbReference type="InterPro" id="IPR005011">
    <property type="entry name" value="SNU66/SART1"/>
</dbReference>
<feature type="compositionally biased region" description="Basic and acidic residues" evidence="6">
    <location>
        <begin position="598"/>
        <end position="611"/>
    </location>
</feature>
<feature type="compositionally biased region" description="Basic residues" evidence="6">
    <location>
        <begin position="588"/>
        <end position="597"/>
    </location>
</feature>
<dbReference type="GO" id="GO:0046540">
    <property type="term" value="C:U4/U6 x U5 tri-snRNP complex"/>
    <property type="evidence" value="ECO:0007669"/>
    <property type="project" value="InterPro"/>
</dbReference>
<sequence length="611" mass="68028">MAGPIELSIEETNKLRAQLGLPLIPTSALSTDENSSNKAASRKESESGCDLRPPRHDLDVAGPGDLHPLESKHSYGSGDPAPSSKETDQLNRDTLHRPKQPRILFQYDEVDTDSWLDSLGGSRGPVQQAQAVQTTARELEVEAGHTTVKHTTKQLALLADGEVFTLADAGVLEDTGDELMNENLTRDAKLAHSQNSKHSEARIKLGKSNVLDESADEKSDDHEQELAVLEGTTILLAPRKVDEAANNSEPAGNVVRFDNFLDSFEPSKPSVPMKKLKKKLKGISKKRQRNEDSIDVDEPMYTARLDLEDELDDTFEDVLRRTRVKRNKARKLLTAEEIANEVKLHQRVDMVAEADSGLVYDDTKDFLDALGARLNEAQSAVSNLVEGSTKEATEIEPNRKLDADPAVSANHETKPLEATKTSNINLELAPGSELAAQELEASQSLRSTEPNLSSILSTLKYLRSRPDALSPEVTKTSKAYREHQREAELAKIQINIEERLLREQMNKDPIFLKMKTDEQEKVIERKLNDQLVQKGIVSEVKKGGKYARYSNSADPLEDYSPQVSVEYKDARGNKLDSKQAWKELLHKYHGLAPKHKKDTPSRKSTEEKVIH</sequence>
<organism evidence="7 8">
    <name type="scientific">Metschnikowia bicuspidata var. bicuspidata NRRL YB-4993</name>
    <dbReference type="NCBI Taxonomy" id="869754"/>
    <lineage>
        <taxon>Eukaryota</taxon>
        <taxon>Fungi</taxon>
        <taxon>Dikarya</taxon>
        <taxon>Ascomycota</taxon>
        <taxon>Saccharomycotina</taxon>
        <taxon>Pichiomycetes</taxon>
        <taxon>Metschnikowiaceae</taxon>
        <taxon>Metschnikowia</taxon>
    </lineage>
</organism>
<dbReference type="Pfam" id="PF19252">
    <property type="entry name" value="HIND"/>
    <property type="match status" value="1"/>
</dbReference>
<evidence type="ECO:0000256" key="4">
    <source>
        <dbReference type="ARBA" id="ARBA00023187"/>
    </source>
</evidence>
<gene>
    <name evidence="7" type="ORF">METBIDRAFT_43268</name>
</gene>
<evidence type="ECO:0000256" key="2">
    <source>
        <dbReference type="ARBA" id="ARBA00006076"/>
    </source>
</evidence>
<dbReference type="Pfam" id="PF03343">
    <property type="entry name" value="SART-1"/>
    <property type="match status" value="1"/>
</dbReference>
<keyword evidence="5" id="KW-0539">Nucleus</keyword>
<dbReference type="PANTHER" id="PTHR14152:SF5">
    <property type="entry name" value="U4_U6.U5 TRI-SNRNP-ASSOCIATED PROTEIN 1"/>
    <property type="match status" value="1"/>
</dbReference>
<evidence type="ECO:0000313" key="8">
    <source>
        <dbReference type="Proteomes" id="UP000092555"/>
    </source>
</evidence>
<dbReference type="RefSeq" id="XP_018711014.1">
    <property type="nucleotide sequence ID" value="XM_018857637.1"/>
</dbReference>
<dbReference type="PANTHER" id="PTHR14152">
    <property type="entry name" value="SQUAMOUS CELL CARCINOMA ANTIGEN RECOGNISED BY CYTOTOXIC T LYMPHOCYTES"/>
    <property type="match status" value="1"/>
</dbReference>
<evidence type="ECO:0000313" key="7">
    <source>
        <dbReference type="EMBL" id="OBA20492.1"/>
    </source>
</evidence>
<keyword evidence="8" id="KW-1185">Reference proteome</keyword>
<reference evidence="7 8" key="1">
    <citation type="submission" date="2016-05" db="EMBL/GenBank/DDBJ databases">
        <title>Comparative genomics of biotechnologically important yeasts.</title>
        <authorList>
            <consortium name="DOE Joint Genome Institute"/>
            <person name="Riley R."/>
            <person name="Haridas S."/>
            <person name="Wolfe K.H."/>
            <person name="Lopes M.R."/>
            <person name="Hittinger C.T."/>
            <person name="Goker M."/>
            <person name="Salamov A."/>
            <person name="Wisecaver J."/>
            <person name="Long T.M."/>
            <person name="Aerts A.L."/>
            <person name="Barry K."/>
            <person name="Choi C."/>
            <person name="Clum A."/>
            <person name="Coughlan A.Y."/>
            <person name="Deshpande S."/>
            <person name="Douglass A.P."/>
            <person name="Hanson S.J."/>
            <person name="Klenk H.-P."/>
            <person name="LaButti K."/>
            <person name="Lapidus A."/>
            <person name="Lindquist E."/>
            <person name="Lipzen A."/>
            <person name="Meier-kolthoff J.P."/>
            <person name="Ohm R.A."/>
            <person name="Otillar R.P."/>
            <person name="Pangilinan J."/>
            <person name="Peng Y."/>
            <person name="Rokas A."/>
            <person name="Rosa C.A."/>
            <person name="Scheuner C."/>
            <person name="Sibirny A.A."/>
            <person name="Slot J.C."/>
            <person name="Stielow J.B."/>
            <person name="Sun H."/>
            <person name="Kurtzman C.P."/>
            <person name="Blackwell M."/>
            <person name="Grigoriev I.V."/>
            <person name="Jeffries T.W."/>
        </authorList>
    </citation>
    <scope>NUCLEOTIDE SEQUENCE [LARGE SCALE GENOMIC DNA]</scope>
    <source>
        <strain evidence="7 8">NRRL YB-4993</strain>
    </source>
</reference>
<evidence type="ECO:0000256" key="3">
    <source>
        <dbReference type="ARBA" id="ARBA00022664"/>
    </source>
</evidence>